<dbReference type="InterPro" id="IPR009428">
    <property type="entry name" value="ICAT_dom"/>
</dbReference>
<keyword evidence="4" id="KW-1185">Reference proteome</keyword>
<accession>A0A7J8K6M5</accession>
<feature type="domain" description="Beta-catenin-interacting ICAT" evidence="2">
    <location>
        <begin position="114"/>
        <end position="191"/>
    </location>
</feature>
<evidence type="ECO:0000313" key="4">
    <source>
        <dbReference type="Proteomes" id="UP000593571"/>
    </source>
</evidence>
<dbReference type="EMBL" id="JACASE010000001">
    <property type="protein sequence ID" value="KAF6504518.1"/>
    <property type="molecule type" value="Genomic_DNA"/>
</dbReference>
<dbReference type="Proteomes" id="UP000593571">
    <property type="component" value="Unassembled WGS sequence"/>
</dbReference>
<reference evidence="3 4" key="1">
    <citation type="journal article" date="2020" name="Nature">
        <title>Six reference-quality genomes reveal evolution of bat adaptations.</title>
        <authorList>
            <person name="Jebb D."/>
            <person name="Huang Z."/>
            <person name="Pippel M."/>
            <person name="Hughes G.M."/>
            <person name="Lavrichenko K."/>
            <person name="Devanna P."/>
            <person name="Winkler S."/>
            <person name="Jermiin L.S."/>
            <person name="Skirmuntt E.C."/>
            <person name="Katzourakis A."/>
            <person name="Burkitt-Gray L."/>
            <person name="Ray D.A."/>
            <person name="Sullivan K.A.M."/>
            <person name="Roscito J.G."/>
            <person name="Kirilenko B.M."/>
            <person name="Davalos L.M."/>
            <person name="Corthals A.P."/>
            <person name="Power M.L."/>
            <person name="Jones G."/>
            <person name="Ransome R.D."/>
            <person name="Dechmann D.K.N."/>
            <person name="Locatelli A.G."/>
            <person name="Puechmaille S.J."/>
            <person name="Fedrigo O."/>
            <person name="Jarvis E.D."/>
            <person name="Hiller M."/>
            <person name="Vernes S.C."/>
            <person name="Myers E.W."/>
            <person name="Teeling E.C."/>
        </authorList>
    </citation>
    <scope>NUCLEOTIDE SEQUENCE [LARGE SCALE GENOMIC DNA]</scope>
    <source>
        <strain evidence="3">MRouAeg1</strain>
        <tissue evidence="3">Muscle</tissue>
    </source>
</reference>
<dbReference type="GO" id="GO:0005634">
    <property type="term" value="C:nucleus"/>
    <property type="evidence" value="ECO:0007669"/>
    <property type="project" value="TreeGrafter"/>
</dbReference>
<dbReference type="GO" id="GO:0030178">
    <property type="term" value="P:negative regulation of Wnt signaling pathway"/>
    <property type="evidence" value="ECO:0007669"/>
    <property type="project" value="TreeGrafter"/>
</dbReference>
<comment type="similarity">
    <text evidence="1">Belongs to the CTNNBIP1 family.</text>
</comment>
<dbReference type="SUPFAM" id="SSF81730">
    <property type="entry name" value="beta-catenin-interacting protein ICAT"/>
    <property type="match status" value="1"/>
</dbReference>
<name>A0A7J8K6M5_ROUAE</name>
<evidence type="ECO:0000313" key="3">
    <source>
        <dbReference type="EMBL" id="KAF6504518.1"/>
    </source>
</evidence>
<dbReference type="AlphaFoldDB" id="A0A7J8K6M5"/>
<comment type="caution">
    <text evidence="3">The sequence shown here is derived from an EMBL/GenBank/DDBJ whole genome shotgun (WGS) entry which is preliminary data.</text>
</comment>
<dbReference type="OrthoDB" id="9926449at2759"/>
<dbReference type="PANTHER" id="PTHR47142">
    <property type="entry name" value="BETA-CATENIN-INTERACTING PROTEIN 1"/>
    <property type="match status" value="1"/>
</dbReference>
<evidence type="ECO:0000259" key="2">
    <source>
        <dbReference type="Pfam" id="PF06384"/>
    </source>
</evidence>
<evidence type="ECO:0000256" key="1">
    <source>
        <dbReference type="ARBA" id="ARBA00006505"/>
    </source>
</evidence>
<gene>
    <name evidence="3" type="ORF">HJG63_003470</name>
</gene>
<organism evidence="3 4">
    <name type="scientific">Rousettus aegyptiacus</name>
    <name type="common">Egyptian fruit bat</name>
    <name type="synonym">Pteropus aegyptiacus</name>
    <dbReference type="NCBI Taxonomy" id="9407"/>
    <lineage>
        <taxon>Eukaryota</taxon>
        <taxon>Metazoa</taxon>
        <taxon>Chordata</taxon>
        <taxon>Craniata</taxon>
        <taxon>Vertebrata</taxon>
        <taxon>Euteleostomi</taxon>
        <taxon>Mammalia</taxon>
        <taxon>Eutheria</taxon>
        <taxon>Laurasiatheria</taxon>
        <taxon>Chiroptera</taxon>
        <taxon>Yinpterochiroptera</taxon>
        <taxon>Pteropodoidea</taxon>
        <taxon>Pteropodidae</taxon>
        <taxon>Rousettinae</taxon>
        <taxon>Rousettus</taxon>
    </lineage>
</organism>
<dbReference type="Pfam" id="PF06384">
    <property type="entry name" value="ICAT"/>
    <property type="match status" value="1"/>
</dbReference>
<dbReference type="PANTHER" id="PTHR47142:SF1">
    <property type="entry name" value="BETA-CATENIN-INTERACTING PROTEIN 1"/>
    <property type="match status" value="1"/>
</dbReference>
<dbReference type="GO" id="GO:0030877">
    <property type="term" value="C:beta-catenin destruction complex"/>
    <property type="evidence" value="ECO:0007669"/>
    <property type="project" value="TreeGrafter"/>
</dbReference>
<sequence>MTGEHSCSQQLIPEVLVQVSWAGQTHRYFWTAAEPAAVSSPPAVSGLSAWGVCSRFDSGSRLALPAPPMTPCSVFPQGRTFLFLPGRSPPVAVEHLFARSSFPEAGVPRAGQGMNREGAPGKSPEDVYVQQKVRVLLMLRKMGSNLTASEEEFLRTYAGVASSQLSQLPQHPIDQGAEDVVMAFSRSETEDRRQ</sequence>
<dbReference type="GO" id="GO:0005829">
    <property type="term" value="C:cytosol"/>
    <property type="evidence" value="ECO:0007669"/>
    <property type="project" value="TreeGrafter"/>
</dbReference>
<dbReference type="GO" id="GO:0008013">
    <property type="term" value="F:beta-catenin binding"/>
    <property type="evidence" value="ECO:0007669"/>
    <property type="project" value="InterPro"/>
</dbReference>
<proteinExistence type="inferred from homology"/>
<dbReference type="InterPro" id="IPR036911">
    <property type="entry name" value="ICAT_sf"/>
</dbReference>
<dbReference type="Gene3D" id="1.10.10.490">
    <property type="entry name" value="Beta-catenin-interacting ICAT"/>
    <property type="match status" value="1"/>
</dbReference>
<protein>
    <submittedName>
        <fullName evidence="3">Catenin beta interacting protein 1</fullName>
    </submittedName>
</protein>